<evidence type="ECO:0000313" key="3">
    <source>
        <dbReference type="Proteomes" id="UP000002489"/>
    </source>
</evidence>
<reference evidence="2" key="2">
    <citation type="submission" date="2025-08" db="UniProtKB">
        <authorList>
            <consortium name="EnsemblFungi"/>
        </authorList>
    </citation>
    <scope>IDENTIFICATION</scope>
    <source>
        <strain evidence="2">4287 / CBS 123668 / FGSC 9935 / NRRL 34936</strain>
    </source>
</reference>
<evidence type="ECO:0008006" key="4">
    <source>
        <dbReference type="Google" id="ProtNLM"/>
    </source>
</evidence>
<dbReference type="SUPFAM" id="SSF56112">
    <property type="entry name" value="Protein kinase-like (PK-like)"/>
    <property type="match status" value="1"/>
</dbReference>
<sequence length="85" mass="9486">MSTPPTQCLSLNSSRSDSRVSSFLQSDPRFAFPSSQNRYRDISPTMENYQKLEKIGEGTYGVVYKARDLANGGRIVAPEENPPRS</sequence>
<organism evidence="2 3">
    <name type="scientific">Fusarium oxysporum (strain Fo5176)</name>
    <name type="common">Fusarium vascular wilt</name>
    <dbReference type="NCBI Taxonomy" id="660025"/>
    <lineage>
        <taxon>Eukaryota</taxon>
        <taxon>Fungi</taxon>
        <taxon>Dikarya</taxon>
        <taxon>Ascomycota</taxon>
        <taxon>Pezizomycotina</taxon>
        <taxon>Sordariomycetes</taxon>
        <taxon>Hypocreomycetidae</taxon>
        <taxon>Hypocreales</taxon>
        <taxon>Nectriaceae</taxon>
        <taxon>Fusarium</taxon>
        <taxon>Fusarium oxysporum species complex</taxon>
    </lineage>
</organism>
<dbReference type="Gene3D" id="3.30.200.20">
    <property type="entry name" value="Phosphorylase Kinase, domain 1"/>
    <property type="match status" value="1"/>
</dbReference>
<dbReference type="EnsemblFungi" id="FOXG_03267T0">
    <property type="protein sequence ID" value="FOXG_03267P0"/>
    <property type="gene ID" value="FOXG_03267"/>
</dbReference>
<dbReference type="Proteomes" id="UP000002489">
    <property type="component" value="Unassembled WGS sequence"/>
</dbReference>
<feature type="compositionally biased region" description="Low complexity" evidence="1">
    <location>
        <begin position="9"/>
        <end position="20"/>
    </location>
</feature>
<protein>
    <recommendedName>
        <fullName evidence="4">Protein kinase domain-containing protein</fullName>
    </recommendedName>
</protein>
<evidence type="ECO:0000256" key="1">
    <source>
        <dbReference type="SAM" id="MobiDB-lite"/>
    </source>
</evidence>
<proteinExistence type="predicted"/>
<evidence type="ECO:0000313" key="2">
    <source>
        <dbReference type="EnsemblFungi" id="FOXG_03267P0"/>
    </source>
</evidence>
<dbReference type="InterPro" id="IPR011009">
    <property type="entry name" value="Kinase-like_dom_sf"/>
</dbReference>
<name>A0A0D2XH69_FUSOF</name>
<feature type="region of interest" description="Disordered" evidence="1">
    <location>
        <begin position="1"/>
        <end position="20"/>
    </location>
</feature>
<accession>A0A0D2XH69</accession>
<reference evidence="3" key="1">
    <citation type="journal article" date="2012" name="Mol. Plant Microbe Interact.">
        <title>A highly conserved effector in Fusarium oxysporum is required for full virulence on Arabidopsis.</title>
        <authorList>
            <person name="Thatcher L.F."/>
            <person name="Gardiner D.M."/>
            <person name="Kazan K."/>
            <person name="Manners J."/>
        </authorList>
    </citation>
    <scope>NUCLEOTIDE SEQUENCE [LARGE SCALE GENOMIC DNA]</scope>
    <source>
        <strain evidence="3">Fo5176</strain>
    </source>
</reference>
<dbReference type="STRING" id="426428.A0A0D2XH69"/>
<dbReference type="AlphaFoldDB" id="A0A0D2XH69"/>